<accession>A0ABU1RMN5</accession>
<evidence type="ECO:0000256" key="1">
    <source>
        <dbReference type="SAM" id="Phobius"/>
    </source>
</evidence>
<feature type="transmembrane region" description="Helical" evidence="1">
    <location>
        <begin position="226"/>
        <end position="244"/>
    </location>
</feature>
<protein>
    <submittedName>
        <fullName evidence="2">Uncharacterized protein involved in response to NO</fullName>
    </submittedName>
</protein>
<dbReference type="Proteomes" id="UP001254759">
    <property type="component" value="Unassembled WGS sequence"/>
</dbReference>
<proteinExistence type="predicted"/>
<keyword evidence="1" id="KW-0472">Membrane</keyword>
<comment type="caution">
    <text evidence="2">The sequence shown here is derived from an EMBL/GenBank/DDBJ whole genome shotgun (WGS) entry which is preliminary data.</text>
</comment>
<dbReference type="EMBL" id="JAVDTT010000001">
    <property type="protein sequence ID" value="MDR6840036.1"/>
    <property type="molecule type" value="Genomic_DNA"/>
</dbReference>
<name>A0ABU1RMN5_9GAMM</name>
<feature type="transmembrane region" description="Helical" evidence="1">
    <location>
        <begin position="373"/>
        <end position="393"/>
    </location>
</feature>
<evidence type="ECO:0000313" key="3">
    <source>
        <dbReference type="Proteomes" id="UP001254759"/>
    </source>
</evidence>
<dbReference type="Pfam" id="PF05940">
    <property type="entry name" value="NnrS"/>
    <property type="match status" value="1"/>
</dbReference>
<feature type="transmembrane region" description="Helical" evidence="1">
    <location>
        <begin position="97"/>
        <end position="120"/>
    </location>
</feature>
<keyword evidence="3" id="KW-1185">Reference proteome</keyword>
<reference evidence="2 3" key="1">
    <citation type="submission" date="2023-07" db="EMBL/GenBank/DDBJ databases">
        <title>Sorghum-associated microbial communities from plants grown in Nebraska, USA.</title>
        <authorList>
            <person name="Schachtman D."/>
        </authorList>
    </citation>
    <scope>NUCLEOTIDE SEQUENCE [LARGE SCALE GENOMIC DNA]</scope>
    <source>
        <strain evidence="2 3">BE107</strain>
    </source>
</reference>
<feature type="transmembrane region" description="Helical" evidence="1">
    <location>
        <begin position="159"/>
        <end position="178"/>
    </location>
</feature>
<dbReference type="InterPro" id="IPR010266">
    <property type="entry name" value="NnrS"/>
</dbReference>
<organism evidence="2 3">
    <name type="scientific">Pseudoxanthomonas sacheonensis</name>
    <dbReference type="NCBI Taxonomy" id="443615"/>
    <lineage>
        <taxon>Bacteria</taxon>
        <taxon>Pseudomonadati</taxon>
        <taxon>Pseudomonadota</taxon>
        <taxon>Gammaproteobacteria</taxon>
        <taxon>Lysobacterales</taxon>
        <taxon>Lysobacteraceae</taxon>
        <taxon>Pseudoxanthomonas</taxon>
    </lineage>
</organism>
<keyword evidence="1" id="KW-0812">Transmembrane</keyword>
<feature type="transmembrane region" description="Helical" evidence="1">
    <location>
        <begin position="23"/>
        <end position="45"/>
    </location>
</feature>
<feature type="transmembrane region" description="Helical" evidence="1">
    <location>
        <begin position="126"/>
        <end position="147"/>
    </location>
</feature>
<feature type="transmembrane region" description="Helical" evidence="1">
    <location>
        <begin position="184"/>
        <end position="205"/>
    </location>
</feature>
<gene>
    <name evidence="2" type="ORF">J2W94_000300</name>
</gene>
<feature type="transmembrane region" description="Helical" evidence="1">
    <location>
        <begin position="277"/>
        <end position="297"/>
    </location>
</feature>
<keyword evidence="1" id="KW-1133">Transmembrane helix</keyword>
<feature type="transmembrane region" description="Helical" evidence="1">
    <location>
        <begin position="65"/>
        <end position="85"/>
    </location>
</feature>
<evidence type="ECO:0000313" key="2">
    <source>
        <dbReference type="EMBL" id="MDR6840036.1"/>
    </source>
</evidence>
<feature type="transmembrane region" description="Helical" evidence="1">
    <location>
        <begin position="317"/>
        <end position="336"/>
    </location>
</feature>
<feature type="transmembrane region" description="Helical" evidence="1">
    <location>
        <begin position="348"/>
        <end position="367"/>
    </location>
</feature>
<sequence>MNPETASTPFPSPRLLATAPHRLMFFIGASNLLLAMTWWAAWLIAARWPAFAMPQPMPYAGWLHAFVMQYQMLPSFFFGFLLTVFPKWTGQPEIARWHYLPVGMGLFGGQIATLLGALGWPYGIRVGLLLTLIGWLAGISALAPMLWREKGVTWHARSCFAALLLGFSGLLAWTAFVFGASPLWMFASIKIGSFGLLLPVYVTVAHRMFPFFAGNVVPGYQPWRPLWLLGAFWPLALLHLALELVHAYRWLWLADLPLLALTATLCWRWWPRGRHPAILGALFVGLTWLPIAFALYLSQSLAYLAIGVFWLGRAPAHALFIGFFGSVLVAMVTRVTQGHSGRPLVMPAAARFAFVAIQIVAVMRVVAELTPNSAAWQAAAALGWLLAFTPWVVRIGRIYLSPRTDGKPG</sequence>
<feature type="transmembrane region" description="Helical" evidence="1">
    <location>
        <begin position="250"/>
        <end position="270"/>
    </location>
</feature>
<dbReference type="RefSeq" id="WP_310089864.1">
    <property type="nucleotide sequence ID" value="NZ_JAVDTT010000001.1"/>
</dbReference>